<dbReference type="InterPro" id="IPR014729">
    <property type="entry name" value="Rossmann-like_a/b/a_fold"/>
</dbReference>
<accession>A0A514LMC5</accession>
<sequence>MDQNQAQTDECILTCVYYGPNGEKLIKRGAKIAKKLNCPFYILTVNEEDVDDLDHDKNHYLEFWESLAGEYNATEFIIKTNNKLPISRVIAQVAKEKQATQVILGQTARNRWQELTKGSLINALLKELPFVDLHIIAVTRGLKNYKEEHFETGVHAYLVRTDDDKYRLTFNHTHSCSYSGIFYKEIGTDFNNGVFTFINGNKMCDVHVTDDYVQEHMPPPPQKSETSKS</sequence>
<keyword evidence="2" id="KW-1185">Reference proteome</keyword>
<dbReference type="AlphaFoldDB" id="A0A514LMC5"/>
<dbReference type="RefSeq" id="WP_142090919.1">
    <property type="nucleotide sequence ID" value="NZ_CP035485.1"/>
</dbReference>
<keyword evidence="1" id="KW-0418">Kinase</keyword>
<dbReference type="GO" id="GO:0005886">
    <property type="term" value="C:plasma membrane"/>
    <property type="evidence" value="ECO:0007669"/>
    <property type="project" value="TreeGrafter"/>
</dbReference>
<keyword evidence="1" id="KW-0808">Transferase</keyword>
<organism evidence="1 2">
    <name type="scientific">Salicibibacter halophilus</name>
    <dbReference type="NCBI Taxonomy" id="2502791"/>
    <lineage>
        <taxon>Bacteria</taxon>
        <taxon>Bacillati</taxon>
        <taxon>Bacillota</taxon>
        <taxon>Bacilli</taxon>
        <taxon>Bacillales</taxon>
        <taxon>Bacillaceae</taxon>
        <taxon>Salicibibacter</taxon>
    </lineage>
</organism>
<dbReference type="OrthoDB" id="9806130at2"/>
<dbReference type="KEGG" id="sale:EPH95_15430"/>
<gene>
    <name evidence="1" type="ORF">EPH95_15430</name>
</gene>
<dbReference type="Proteomes" id="UP000319756">
    <property type="component" value="Chromosome"/>
</dbReference>
<dbReference type="Gene3D" id="3.40.50.620">
    <property type="entry name" value="HUPs"/>
    <property type="match status" value="1"/>
</dbReference>
<dbReference type="PANTHER" id="PTHR45569:SF1">
    <property type="entry name" value="SENSOR PROTEIN KDPD"/>
    <property type="match status" value="1"/>
</dbReference>
<dbReference type="SUPFAM" id="SSF52402">
    <property type="entry name" value="Adenine nucleotide alpha hydrolases-like"/>
    <property type="match status" value="1"/>
</dbReference>
<evidence type="ECO:0000313" key="2">
    <source>
        <dbReference type="Proteomes" id="UP000319756"/>
    </source>
</evidence>
<dbReference type="PANTHER" id="PTHR45569">
    <property type="entry name" value="SENSOR PROTEIN KDPD"/>
    <property type="match status" value="1"/>
</dbReference>
<protein>
    <submittedName>
        <fullName evidence="1">Histidine kinase</fullName>
    </submittedName>
</protein>
<evidence type="ECO:0000313" key="1">
    <source>
        <dbReference type="EMBL" id="QDI92411.1"/>
    </source>
</evidence>
<proteinExistence type="predicted"/>
<name>A0A514LMC5_9BACI</name>
<dbReference type="EMBL" id="CP035485">
    <property type="protein sequence ID" value="QDI92411.1"/>
    <property type="molecule type" value="Genomic_DNA"/>
</dbReference>
<dbReference type="InterPro" id="IPR052023">
    <property type="entry name" value="Histidine_kinase_KdpD"/>
</dbReference>
<reference evidence="2" key="1">
    <citation type="submission" date="2019-01" db="EMBL/GenBank/DDBJ databases">
        <title>Genomic analysis of Salicibibacter sp. NKC3-5.</title>
        <authorList>
            <person name="Oh Y.J."/>
        </authorList>
    </citation>
    <scope>NUCLEOTIDE SEQUENCE [LARGE SCALE GENOMIC DNA]</scope>
    <source>
        <strain evidence="2">NKC3-5</strain>
    </source>
</reference>
<dbReference type="GO" id="GO:0000155">
    <property type="term" value="F:phosphorelay sensor kinase activity"/>
    <property type="evidence" value="ECO:0007669"/>
    <property type="project" value="TreeGrafter"/>
</dbReference>